<reference evidence="1" key="1">
    <citation type="submission" date="2020-05" db="EMBL/GenBank/DDBJ databases">
        <title>Mycena genomes resolve the evolution of fungal bioluminescence.</title>
        <authorList>
            <person name="Tsai I.J."/>
        </authorList>
    </citation>
    <scope>NUCLEOTIDE SEQUENCE</scope>
    <source>
        <strain evidence="1">160909Yilan</strain>
    </source>
</reference>
<dbReference type="AlphaFoldDB" id="A0A8H6ZBT0"/>
<dbReference type="OrthoDB" id="3145912at2759"/>
<protein>
    <submittedName>
        <fullName evidence="1">Uncharacterized protein</fullName>
    </submittedName>
</protein>
<accession>A0A8H6ZBT0</accession>
<evidence type="ECO:0000313" key="2">
    <source>
        <dbReference type="Proteomes" id="UP000623467"/>
    </source>
</evidence>
<dbReference type="EMBL" id="JACAZH010000003">
    <property type="protein sequence ID" value="KAF7372800.1"/>
    <property type="molecule type" value="Genomic_DNA"/>
</dbReference>
<sequence length="244" mass="28019">MLVARRVKFWVEPLLYHVVFLSSTSMDEARNLDLPSFTADSVPDDYFRHVRHLFIDQMSVNQTDFEKWLLACNGTTNLFAQFDCTPEILPLLSGFINIRYLTVDVRALLGTTVSLPLFLTVTHLELLNYTHKSVDRASENISLIPHLTHLALNSDLQSRSRWSHAALCANTQLQCIVFLSAKISLEGSPLLDDNRFMCIDERVRYYSDWLHGAVFGEDYWSLADTFLTARRAGKIDRTYPELLK</sequence>
<name>A0A8H6ZBT0_9AGAR</name>
<organism evidence="1 2">
    <name type="scientific">Mycena sanguinolenta</name>
    <dbReference type="NCBI Taxonomy" id="230812"/>
    <lineage>
        <taxon>Eukaryota</taxon>
        <taxon>Fungi</taxon>
        <taxon>Dikarya</taxon>
        <taxon>Basidiomycota</taxon>
        <taxon>Agaricomycotina</taxon>
        <taxon>Agaricomycetes</taxon>
        <taxon>Agaricomycetidae</taxon>
        <taxon>Agaricales</taxon>
        <taxon>Marasmiineae</taxon>
        <taxon>Mycenaceae</taxon>
        <taxon>Mycena</taxon>
    </lineage>
</organism>
<proteinExistence type="predicted"/>
<keyword evidence="2" id="KW-1185">Reference proteome</keyword>
<gene>
    <name evidence="1" type="ORF">MSAN_00485800</name>
</gene>
<dbReference type="Proteomes" id="UP000623467">
    <property type="component" value="Unassembled WGS sequence"/>
</dbReference>
<evidence type="ECO:0000313" key="1">
    <source>
        <dbReference type="EMBL" id="KAF7372800.1"/>
    </source>
</evidence>
<comment type="caution">
    <text evidence="1">The sequence shown here is derived from an EMBL/GenBank/DDBJ whole genome shotgun (WGS) entry which is preliminary data.</text>
</comment>